<reference evidence="16" key="7">
    <citation type="journal article" date="2015" name="Sci. Rep.">
        <title>Molecular and neuronal homology between the olfactory systems of zebrafish and mouse.</title>
        <authorList>
            <person name="Saraiva L.R."/>
            <person name="Ahuja G."/>
            <person name="Ivandic I."/>
            <person name="Syed A.S."/>
            <person name="Marioni J.C."/>
            <person name="Korsching S.I."/>
            <person name="Logan D.W."/>
        </authorList>
    </citation>
    <scope>NUCLEOTIDE SEQUENCE</scope>
    <source>
        <strain evidence="16">Tuebingen</strain>
    </source>
</reference>
<dbReference type="InterPro" id="IPR017979">
    <property type="entry name" value="GPCR_3_CS"/>
</dbReference>
<name>Q1LV86_DANRE</name>
<evidence type="ECO:0000313" key="15">
    <source>
        <dbReference type="Proteomes" id="UP000000437"/>
    </source>
</evidence>
<keyword evidence="2" id="KW-1003">Cell membrane</keyword>
<dbReference type="InterPro" id="IPR017978">
    <property type="entry name" value="GPCR_3_C"/>
</dbReference>
<comment type="subcellular location">
    <subcellularLocation>
        <location evidence="1">Cell membrane</location>
        <topology evidence="1">Multi-pass membrane protein</topology>
    </subcellularLocation>
</comment>
<dbReference type="InterPro" id="IPR004073">
    <property type="entry name" value="GPCR_3_vmron_rcpt_2"/>
</dbReference>
<reference evidence="16" key="1">
    <citation type="journal article" date="2005" name="Gene">
        <title>Evolution of vomeronasal-type odorant receptor genes in the zebrafish genome.</title>
        <authorList>
            <person name="Hashiguchi Y."/>
            <person name="Nishida M."/>
        </authorList>
    </citation>
    <scope>NUCLEOTIDE SEQUENCE</scope>
    <source>
        <strain evidence="16">Tuebingen</strain>
    </source>
</reference>
<dbReference type="OMA" id="RTMIFCT"/>
<dbReference type="CDD" id="cd15283">
    <property type="entry name" value="7tmC_V2R_pheromone"/>
    <property type="match status" value="1"/>
</dbReference>
<keyword evidence="10" id="KW-0807">Transducer</keyword>
<feature type="transmembrane region" description="Helical" evidence="11">
    <location>
        <begin position="672"/>
        <end position="696"/>
    </location>
</feature>
<evidence type="ECO:0000256" key="7">
    <source>
        <dbReference type="ARBA" id="ARBA00023136"/>
    </source>
</evidence>
<protein>
    <submittedName>
        <fullName evidence="14">Olfactory receptor C family, u1</fullName>
    </submittedName>
    <submittedName>
        <fullName evidence="16">Olfactory receptor CU1 precursor</fullName>
    </submittedName>
</protein>
<dbReference type="CTD" id="794431"/>
<dbReference type="Gene3D" id="3.40.50.2300">
    <property type="match status" value="2"/>
</dbReference>
<dbReference type="GO" id="GO:0005886">
    <property type="term" value="C:plasma membrane"/>
    <property type="evidence" value="ECO:0000318"/>
    <property type="project" value="GO_Central"/>
</dbReference>
<evidence type="ECO:0000313" key="17">
    <source>
        <dbReference type="ZFIN" id="ZDB-GENE-050419-175"/>
    </source>
</evidence>
<feature type="transmembrane region" description="Helical" evidence="11">
    <location>
        <begin position="639"/>
        <end position="660"/>
    </location>
</feature>
<dbReference type="KEGG" id="dre:794431"/>
<dbReference type="PRINTS" id="PR00248">
    <property type="entry name" value="GPCRMGR"/>
</dbReference>
<organism evidence="14">
    <name type="scientific">Danio rerio</name>
    <name type="common">Zebrafish</name>
    <name type="synonym">Brachydanio rerio</name>
    <dbReference type="NCBI Taxonomy" id="7955"/>
    <lineage>
        <taxon>Eukaryota</taxon>
        <taxon>Metazoa</taxon>
        <taxon>Chordata</taxon>
        <taxon>Craniata</taxon>
        <taxon>Vertebrata</taxon>
        <taxon>Euteleostomi</taxon>
        <taxon>Actinopterygii</taxon>
        <taxon>Neopterygii</taxon>
        <taxon>Teleostei</taxon>
        <taxon>Ostariophysi</taxon>
        <taxon>Cypriniformes</taxon>
        <taxon>Danionidae</taxon>
        <taxon>Danioninae</taxon>
        <taxon>Danio</taxon>
    </lineage>
</organism>
<feature type="chain" id="PRO_5035034626" evidence="12 16">
    <location>
        <begin position="23"/>
        <end position="868"/>
    </location>
</feature>
<dbReference type="SMR" id="Q1LV86"/>
<evidence type="ECO:0000259" key="13">
    <source>
        <dbReference type="PROSITE" id="PS50259"/>
    </source>
</evidence>
<reference evidence="16" key="9">
    <citation type="journal article" date="2019" name="Commun. Biol.">
        <title>Expansion of vomeronasal receptor genes (OlfC) in the evolution of fright reaction in Ostariophysan fishes.</title>
        <authorList>
            <person name="Yang L."/>
            <person name="Jiang H."/>
            <person name="Wang Y."/>
            <person name="Lei Y."/>
            <person name="Chen J."/>
            <person name="Sun N."/>
            <person name="Lv W."/>
            <person name="Wang C."/>
            <person name="Near T.J."/>
            <person name="He S."/>
        </authorList>
    </citation>
    <scope>NUCLEOTIDE SEQUENCE</scope>
    <source>
        <strain evidence="16">Tuebingen</strain>
    </source>
</reference>
<keyword evidence="8 16" id="KW-0675">Receptor</keyword>
<dbReference type="GeneID" id="794431"/>
<evidence type="ECO:0000256" key="12">
    <source>
        <dbReference type="SAM" id="SignalP"/>
    </source>
</evidence>
<reference evidence="16" key="10">
    <citation type="submission" date="2025-04" db="UniProtKB">
        <authorList>
            <consortium name="RefSeq"/>
        </authorList>
    </citation>
    <scope>IDENTIFICATION</scope>
    <source>
        <strain evidence="16">Tuebingen</strain>
    </source>
</reference>
<dbReference type="Pfam" id="PF07562">
    <property type="entry name" value="NCD3G"/>
    <property type="match status" value="1"/>
</dbReference>
<feature type="transmembrane region" description="Helical" evidence="11">
    <location>
        <begin position="716"/>
        <end position="735"/>
    </location>
</feature>
<dbReference type="Gene3D" id="2.10.50.30">
    <property type="entry name" value="GPCR, family 3, nine cysteines domain"/>
    <property type="match status" value="1"/>
</dbReference>
<dbReference type="OrthoDB" id="5984008at2759"/>
<dbReference type="PROSITE" id="PS50259">
    <property type="entry name" value="G_PROTEIN_RECEP_F3_4"/>
    <property type="match status" value="1"/>
</dbReference>
<dbReference type="PhylomeDB" id="Q1LV86"/>
<feature type="domain" description="G-protein coupled receptors family 3 profile" evidence="13">
    <location>
        <begin position="602"/>
        <end position="866"/>
    </location>
</feature>
<sequence length="868" mass="95893">MPVIELVSLGLALLLNFSVVLCTSLDKSCWTLGDFNSPVLEQDGDIVIGGLFPMHNIAPETDYNFSDLPHYQDCSRFDFRAFRWVQTMVFAIEEINSNSSLLPGVALGYRILDSCDHVHTSLRSALFLLNGTFGQTQTDAVGTANCLSTAPVPAVIGLASSSPTRAVAQTLGPFGIPLISYFATCTCLTDKKEYPSFLRTVPSDRFQVQGLVQLVSHFGWRWVGTVGTDDDYSHYGIQAFTEQLERLGSCIAFHQTIPKSPSQAQIRSILNSLESSTAQVIIAFATEGELLELLVEVARRNLTRLQWVASEAWVTAKLLTIPELHPVLIGTVGFSFRGTAIPGLAEFLFRVRPSSRPESAFTNMFWEELFGCRLGYEDSNDSVLPLCTGSENLLETESSYTDVSRVRISYNVYKAVYAIAHALHQLLQCGSKEQGSDHSCNTESKFSPLQLLRYLKKVHFTNQFNEKVYFDTNGEPVPLYDIINWQKNARGTINFQLVGTYDGSAPHGQQLKIEEGLIRWTGGQTKVPVSLCSPPCPPGTRQATRPGQPVCCFDCLPCAEGEISNISGATECLKCPEYYWPNKERVSCVAGIEEFLSYHDVMGIILISLSLFGVAVATVVMVIFFIFRSTPIVKANNSEMSFLLLLSLKLCFLCSLVFVGRPSPLTCRARQAAFGISFVLCISCILVKTIVVLLAFRSTVPGSISLKVFGPPQQRVFIFCCTTGQVILCACWLALAPPYPYKNTSYQDGRIILECKDILPLGFYLVLGYIGLLSCMCFVLAFLGRKLPDTFNEAKLITFSMLIFCAVWISFIPAYNSSPGKYTVAVEIFAILASTFGLLFSIFIPKCYVILLRPDLNTKKGMTGKLSK</sequence>
<dbReference type="InterPro" id="IPR011500">
    <property type="entry name" value="GPCR_3_9-Cys_dom"/>
</dbReference>
<keyword evidence="4 12" id="KW-0732">Signal</keyword>
<dbReference type="Proteomes" id="UP000000437">
    <property type="component" value="Chromosome 18"/>
</dbReference>
<dbReference type="InterPro" id="IPR000068">
    <property type="entry name" value="GPCR_3_Ca_sens_rcpt-rel"/>
</dbReference>
<evidence type="ECO:0000256" key="10">
    <source>
        <dbReference type="ARBA" id="ARBA00023224"/>
    </source>
</evidence>
<reference evidence="14" key="6">
    <citation type="submission" date="2013-08" db="UniProtKB">
        <authorList>
            <consortium name="Ensembl"/>
        </authorList>
    </citation>
    <scope>IDENTIFICATION</scope>
    <source>
        <strain evidence="14">Tuebingen</strain>
    </source>
</reference>
<keyword evidence="3 11" id="KW-0812">Transmembrane</keyword>
<dbReference type="Ensembl" id="ENSDART00000019233.8">
    <property type="protein sequence ID" value="ENSDARP00000026867.7"/>
    <property type="gene ID" value="ENSDARG00000040632.6"/>
</dbReference>
<reference evidence="14 15" key="5">
    <citation type="journal article" date="2013" name="Nature">
        <title>The zebrafish reference genome sequence and its relationship to the human genome.</title>
        <authorList>
            <consortium name="Genome Reference Consortium Zebrafish"/>
            <person name="Howe K."/>
            <person name="Clark M.D."/>
            <person name="Torroja C.F."/>
            <person name="Torrance J."/>
            <person name="Berthelot C."/>
            <person name="Muffato M."/>
            <person name="Collins J.E."/>
            <person name="Humphray S."/>
            <person name="McLaren K."/>
            <person name="Matthews L."/>
            <person name="McLaren S."/>
            <person name="Sealy I."/>
            <person name="Caccamo M."/>
            <person name="Churcher C."/>
            <person name="Scott C."/>
            <person name="Barrett J.C."/>
            <person name="Koch R."/>
            <person name="Rauch G.J."/>
            <person name="White S."/>
            <person name="Chow W."/>
            <person name="Kilian B."/>
            <person name="Quintais L.T."/>
            <person name="Guerra-Assuncao J.A."/>
            <person name="Zhou Y."/>
            <person name="Gu Y."/>
            <person name="Yen J."/>
            <person name="Vogel J.H."/>
            <person name="Eyre T."/>
            <person name="Redmond S."/>
            <person name="Banerjee R."/>
            <person name="Chi J."/>
            <person name="Fu B."/>
            <person name="Langley E."/>
            <person name="Maguire S.F."/>
            <person name="Laird G.K."/>
            <person name="Lloyd D."/>
            <person name="Kenyon E."/>
            <person name="Donaldson S."/>
            <person name="Sehra H."/>
            <person name="Almeida-King J."/>
            <person name="Loveland J."/>
            <person name="Trevanion S."/>
            <person name="Jones M."/>
            <person name="Quail M."/>
            <person name="Willey D."/>
            <person name="Hunt A."/>
            <person name="Burton J."/>
            <person name="Sims S."/>
            <person name="McLay K."/>
            <person name="Plumb B."/>
            <person name="Davis J."/>
            <person name="Clee C."/>
            <person name="Oliver K."/>
            <person name="Clark R."/>
            <person name="Riddle C."/>
            <person name="Elliot D."/>
            <person name="Eliott D."/>
            <person name="Threadgold G."/>
            <person name="Harden G."/>
            <person name="Ware D."/>
            <person name="Begum S."/>
            <person name="Mortimore B."/>
            <person name="Mortimer B."/>
            <person name="Kerry G."/>
            <person name="Heath P."/>
            <person name="Phillimore B."/>
            <person name="Tracey A."/>
            <person name="Corby N."/>
            <person name="Dunn M."/>
            <person name="Johnson C."/>
            <person name="Wood J."/>
            <person name="Clark S."/>
            <person name="Pelan S."/>
            <person name="Griffiths G."/>
            <person name="Smith M."/>
            <person name="Glithero R."/>
            <person name="Howden P."/>
            <person name="Barker N."/>
            <person name="Lloyd C."/>
            <person name="Stevens C."/>
            <person name="Harley J."/>
            <person name="Holt K."/>
            <person name="Panagiotidis G."/>
            <person name="Lovell J."/>
            <person name="Beasley H."/>
            <person name="Henderson C."/>
            <person name="Gordon D."/>
            <person name="Auger K."/>
            <person name="Wright D."/>
            <person name="Collins J."/>
            <person name="Raisen C."/>
            <person name="Dyer L."/>
            <person name="Leung K."/>
            <person name="Robertson L."/>
            <person name="Ambridge K."/>
            <person name="Leongamornlert D."/>
            <person name="McGuire S."/>
            <person name="Gilderthorp R."/>
            <person name="Griffiths C."/>
            <person name="Manthravadi D."/>
            <person name="Nichol S."/>
            <person name="Barker G."/>
            <person name="Whitehead S."/>
            <person name="Kay M."/>
            <person name="Brown J."/>
            <person name="Murnane C."/>
            <person name="Gray E."/>
            <person name="Humphries M."/>
            <person name="Sycamore N."/>
            <person name="Barker D."/>
            <person name="Saunders D."/>
            <person name="Wallis J."/>
            <person name="Babbage A."/>
            <person name="Hammond S."/>
            <person name="Mashreghi-Mohammadi M."/>
            <person name="Barr L."/>
            <person name="Martin S."/>
            <person name="Wray P."/>
            <person name="Ellington A."/>
            <person name="Matthews N."/>
            <person name="Ellwood M."/>
            <person name="Woodmansey R."/>
            <person name="Clark G."/>
            <person name="Cooper J."/>
            <person name="Cooper J."/>
            <person name="Tromans A."/>
            <person name="Grafham D."/>
            <person name="Skuce C."/>
            <person name="Pandian R."/>
            <person name="Andrews R."/>
            <person name="Harrison E."/>
            <person name="Kimberley A."/>
            <person name="Garnett J."/>
            <person name="Fosker N."/>
            <person name="Hall R."/>
            <person name="Garner P."/>
            <person name="Kelly D."/>
            <person name="Bird C."/>
            <person name="Palmer S."/>
            <person name="Gehring I."/>
            <person name="Berger A."/>
            <person name="Dooley C.M."/>
            <person name="Ersan-Urun Z."/>
            <person name="Eser C."/>
            <person name="Geiger H."/>
            <person name="Geisler M."/>
            <person name="Karotki L."/>
            <person name="Kirn A."/>
            <person name="Konantz J."/>
            <person name="Konantz M."/>
            <person name="Oberlander M."/>
            <person name="Rudolph-Geiger S."/>
            <person name="Teucke M."/>
            <person name="Lanz C."/>
            <person name="Raddatz G."/>
            <person name="Osoegawa K."/>
            <person name="Zhu B."/>
            <person name="Rapp A."/>
            <person name="Widaa S."/>
            <person name="Langford C."/>
            <person name="Yang F."/>
            <person name="Schuster S.C."/>
            <person name="Carter N.P."/>
            <person name="Harrow J."/>
            <person name="Ning Z."/>
            <person name="Herrero J."/>
            <person name="Searle S.M."/>
            <person name="Enright A."/>
            <person name="Geisler R."/>
            <person name="Plasterk R.H."/>
            <person name="Lee C."/>
            <person name="Westerfield M."/>
            <person name="de Jong P.J."/>
            <person name="Zon L.I."/>
            <person name="Postlethwait J.H."/>
            <person name="Nusslein-Volhard C."/>
            <person name="Hubbard T.J."/>
            <person name="Roest Crollius H."/>
            <person name="Rogers J."/>
            <person name="Stemple D.L."/>
        </authorList>
    </citation>
    <scope>NUCLEOTIDE SEQUENCE [LARGE SCALE GENOMIC DNA]</scope>
    <source>
        <strain evidence="14">Tuebingen</strain>
    </source>
</reference>
<dbReference type="SUPFAM" id="SSF53822">
    <property type="entry name" value="Periplasmic binding protein-like I"/>
    <property type="match status" value="1"/>
</dbReference>
<evidence type="ECO:0000256" key="6">
    <source>
        <dbReference type="ARBA" id="ARBA00023040"/>
    </source>
</evidence>
<evidence type="ECO:0000313" key="14">
    <source>
        <dbReference type="Ensembl" id="ENSDARP00000026867"/>
    </source>
</evidence>
<dbReference type="RefSeq" id="NP_001076368.1">
    <property type="nucleotide sequence ID" value="NM_001082899.1"/>
</dbReference>
<dbReference type="EMBL" id="BX908736">
    <property type="status" value="NOT_ANNOTATED_CDS"/>
    <property type="molecule type" value="Genomic_DNA"/>
</dbReference>
<dbReference type="InterPro" id="IPR000337">
    <property type="entry name" value="GPCR_3"/>
</dbReference>
<dbReference type="PRINTS" id="PR01535">
    <property type="entry name" value="VOMERONASL2R"/>
</dbReference>
<feature type="transmembrane region" description="Helical" evidence="11">
    <location>
        <begin position="828"/>
        <end position="852"/>
    </location>
</feature>
<feature type="transmembrane region" description="Helical" evidence="11">
    <location>
        <begin position="796"/>
        <end position="816"/>
    </location>
</feature>
<dbReference type="InterPro" id="IPR001828">
    <property type="entry name" value="ANF_lig-bd_rcpt"/>
</dbReference>
<reference evidence="16" key="8">
    <citation type="journal article" date="2018" name="BMC Genomics">
        <title>Overlapping but distinct topology for zebrafish V2R-like olfactory receptors reminiscent of odorant receptor spatial expression zones.</title>
        <authorList>
            <person name="Ahuja G."/>
            <person name="Reichel V."/>
            <person name="Kowatschew D."/>
            <person name="Syed A.S."/>
            <person name="Kotagiri A.K."/>
            <person name="Oka Y."/>
            <person name="Weth F."/>
            <person name="Korsching S.I."/>
        </authorList>
    </citation>
    <scope>NUCLEOTIDE SEQUENCE</scope>
    <source>
        <strain evidence="16">Tuebingen</strain>
    </source>
</reference>
<keyword evidence="6" id="KW-0297">G-protein coupled receptor</keyword>
<feature type="signal peptide" evidence="12">
    <location>
        <begin position="1"/>
        <end position="22"/>
    </location>
</feature>
<evidence type="ECO:0000256" key="4">
    <source>
        <dbReference type="ARBA" id="ARBA00022729"/>
    </source>
</evidence>
<evidence type="ECO:0000256" key="11">
    <source>
        <dbReference type="SAM" id="Phobius"/>
    </source>
</evidence>
<reference evidence="16" key="2">
    <citation type="journal article" date="2006" name="BMC Evol. Biol.">
        <title>Evolution and origin of vomeronasal-type odorant receptor gene repertoire in fishes.</title>
        <authorList>
            <person name="Hashiguchi Y."/>
            <person name="Nishida M."/>
        </authorList>
    </citation>
    <scope>NUCLEOTIDE SEQUENCE</scope>
    <source>
        <strain evidence="16">Tuebingen</strain>
    </source>
</reference>
<dbReference type="CDD" id="cd06364">
    <property type="entry name" value="PBP1_CaSR"/>
    <property type="match status" value="1"/>
</dbReference>
<feature type="transmembrane region" description="Helical" evidence="11">
    <location>
        <begin position="601"/>
        <end position="627"/>
    </location>
</feature>
<dbReference type="PANTHER" id="PTHR24061:SF579">
    <property type="entry name" value="OLFACTORY RECEPTOR C FAMILY, U1"/>
    <property type="match status" value="1"/>
</dbReference>
<accession>Q1LV86</accession>
<reference evidence="16" key="4">
    <citation type="journal article" date="2012" name="Chem. Senses">
        <title>Crypt neurons express a single V1R-related ora gene.</title>
        <authorList>
            <person name="Oka Y."/>
            <person name="Saraiva L.R."/>
            <person name="Korsching S.I."/>
        </authorList>
    </citation>
    <scope>NUCLEOTIDE SEQUENCE</scope>
    <source>
        <strain evidence="16">Tuebingen</strain>
    </source>
</reference>
<feature type="transmembrane region" description="Helical" evidence="11">
    <location>
        <begin position="763"/>
        <end position="784"/>
    </location>
</feature>
<dbReference type="EMBL" id="BX901875">
    <property type="status" value="NOT_ANNOTATED_CDS"/>
    <property type="molecule type" value="Genomic_DNA"/>
</dbReference>
<keyword evidence="7 11" id="KW-0472">Membrane</keyword>
<dbReference type="AlphaFoldDB" id="Q1LV86"/>
<dbReference type="eggNOG" id="KOG1056">
    <property type="taxonomic scope" value="Eukaryota"/>
</dbReference>
<dbReference type="PROSITE" id="PS00981">
    <property type="entry name" value="G_PROTEIN_RECEP_F3_3"/>
    <property type="match status" value="1"/>
</dbReference>
<evidence type="ECO:0000256" key="8">
    <source>
        <dbReference type="ARBA" id="ARBA00023170"/>
    </source>
</evidence>
<dbReference type="PaxDb" id="7955-ENSDARP00000026867"/>
<keyword evidence="15" id="KW-1185">Reference proteome</keyword>
<proteinExistence type="predicted"/>
<dbReference type="GO" id="GO:0004930">
    <property type="term" value="F:G protein-coupled receptor activity"/>
    <property type="evidence" value="ECO:0000318"/>
    <property type="project" value="GO_Central"/>
</dbReference>
<dbReference type="Pfam" id="PF00003">
    <property type="entry name" value="7tm_3"/>
    <property type="match status" value="1"/>
</dbReference>
<evidence type="ECO:0000256" key="2">
    <source>
        <dbReference type="ARBA" id="ARBA00022475"/>
    </source>
</evidence>
<keyword evidence="9" id="KW-0325">Glycoprotein</keyword>
<evidence type="ECO:0000256" key="9">
    <source>
        <dbReference type="ARBA" id="ARBA00023180"/>
    </source>
</evidence>
<dbReference type="FunFam" id="2.10.50.30:FF:000003">
    <property type="entry name" value="Vomeronasal 2, receptor 120"/>
    <property type="match status" value="1"/>
</dbReference>
<dbReference type="ZFIN" id="ZDB-GENE-050419-175">
    <property type="gene designation" value="olfcu1"/>
</dbReference>
<evidence type="ECO:0000256" key="3">
    <source>
        <dbReference type="ARBA" id="ARBA00022692"/>
    </source>
</evidence>
<dbReference type="FunFam" id="3.40.50.2300:FF:000016">
    <property type="entry name" value="Taste 1 receptor member 2"/>
    <property type="match status" value="1"/>
</dbReference>
<evidence type="ECO:0000256" key="1">
    <source>
        <dbReference type="ARBA" id="ARBA00004651"/>
    </source>
</evidence>
<reference evidence="16" key="3">
    <citation type="journal article" date="2009" name="Gene">
        <title>Screening the V2R-type putative odorant receptor gene repertoire in bitterling Tanakia lanceolata.</title>
        <authorList>
            <person name="Hashiguchi Y."/>
            <person name="Nishida M."/>
        </authorList>
    </citation>
    <scope>NUCLEOTIDE SEQUENCE</scope>
    <source>
        <strain evidence="16">Tuebingen</strain>
    </source>
</reference>
<accession>A0A8M1NBZ3</accession>
<dbReference type="Pfam" id="PF01094">
    <property type="entry name" value="ANF_receptor"/>
    <property type="match status" value="1"/>
</dbReference>
<gene>
    <name evidence="14 16 17" type="primary">olfcu1</name>
    <name evidence="16" type="synonym">si:dkey-183j10.1</name>
    <name evidence="16" type="synonym">v2rx1</name>
</gene>
<dbReference type="GeneTree" id="ENSGT00940000166814"/>
<keyword evidence="5 11" id="KW-1133">Transmembrane helix</keyword>
<dbReference type="PANTHER" id="PTHR24061">
    <property type="entry name" value="CALCIUM-SENSING RECEPTOR-RELATED"/>
    <property type="match status" value="1"/>
</dbReference>
<dbReference type="InterPro" id="IPR038550">
    <property type="entry name" value="GPCR_3_9-Cys_sf"/>
</dbReference>
<dbReference type="STRING" id="7955.ENSDARP00000026867"/>
<dbReference type="InterPro" id="IPR028082">
    <property type="entry name" value="Peripla_BP_I"/>
</dbReference>
<evidence type="ECO:0000256" key="5">
    <source>
        <dbReference type="ARBA" id="ARBA00022989"/>
    </source>
</evidence>
<evidence type="ECO:0000313" key="16">
    <source>
        <dbReference type="RefSeq" id="NP_001076368.1"/>
    </source>
</evidence>
<dbReference type="AGR" id="ZFIN:ZDB-GENE-050419-175"/>